<reference evidence="1 2" key="1">
    <citation type="submission" date="2016-07" db="EMBL/GenBank/DDBJ databases">
        <title>Pervasive Adenine N6-methylation of Active Genes in Fungi.</title>
        <authorList>
            <consortium name="DOE Joint Genome Institute"/>
            <person name="Mondo S.J."/>
            <person name="Dannebaum R.O."/>
            <person name="Kuo R.C."/>
            <person name="Labutti K."/>
            <person name="Haridas S."/>
            <person name="Kuo A."/>
            <person name="Salamov A."/>
            <person name="Ahrendt S.R."/>
            <person name="Lipzen A."/>
            <person name="Sullivan W."/>
            <person name="Andreopoulos W.B."/>
            <person name="Clum A."/>
            <person name="Lindquist E."/>
            <person name="Daum C."/>
            <person name="Ramamoorthy G.K."/>
            <person name="Gryganskyi A."/>
            <person name="Culley D."/>
            <person name="Magnuson J.K."/>
            <person name="James T.Y."/>
            <person name="O'Malley M.A."/>
            <person name="Stajich J.E."/>
            <person name="Spatafora J.W."/>
            <person name="Visel A."/>
            <person name="Grigoriev I.V."/>
        </authorList>
    </citation>
    <scope>NUCLEOTIDE SEQUENCE [LARGE SCALE GENOMIC DNA]</scope>
    <source>
        <strain evidence="1 2">NRRL 3301</strain>
    </source>
</reference>
<comment type="caution">
    <text evidence="1">The sequence shown here is derived from an EMBL/GenBank/DDBJ whole genome shotgun (WGS) entry which is preliminary data.</text>
</comment>
<sequence>MVKRIKTATFFHSFFPSPSPLRQLRPTGLRAADLSLSSNMSLFNKSEAHLQSNQARGRTYCLTHRVYYETSWCPFCARKPDAFKQQPKICALSPFVLYQHPQVSLFIHTKCNPIYSPQQQKKIISFLTMLPKKKIPSSSRYHAFLSMIIPTPIFLCFKI</sequence>
<protein>
    <submittedName>
        <fullName evidence="1">Uncharacterized protein</fullName>
    </submittedName>
</protein>
<gene>
    <name evidence="1" type="ORF">DM01DRAFT_1221680</name>
</gene>
<dbReference type="Proteomes" id="UP000242146">
    <property type="component" value="Unassembled WGS sequence"/>
</dbReference>
<organism evidence="1 2">
    <name type="scientific">Hesseltinella vesiculosa</name>
    <dbReference type="NCBI Taxonomy" id="101127"/>
    <lineage>
        <taxon>Eukaryota</taxon>
        <taxon>Fungi</taxon>
        <taxon>Fungi incertae sedis</taxon>
        <taxon>Mucoromycota</taxon>
        <taxon>Mucoromycotina</taxon>
        <taxon>Mucoromycetes</taxon>
        <taxon>Mucorales</taxon>
        <taxon>Cunninghamellaceae</taxon>
        <taxon>Hesseltinella</taxon>
    </lineage>
</organism>
<proteinExistence type="predicted"/>
<keyword evidence="2" id="KW-1185">Reference proteome</keyword>
<evidence type="ECO:0000313" key="2">
    <source>
        <dbReference type="Proteomes" id="UP000242146"/>
    </source>
</evidence>
<dbReference type="AlphaFoldDB" id="A0A1X2GP01"/>
<dbReference type="EMBL" id="MCGT01000007">
    <property type="protein sequence ID" value="ORX58241.1"/>
    <property type="molecule type" value="Genomic_DNA"/>
</dbReference>
<accession>A0A1X2GP01</accession>
<name>A0A1X2GP01_9FUNG</name>
<dbReference type="OrthoDB" id="2227559at2759"/>
<evidence type="ECO:0000313" key="1">
    <source>
        <dbReference type="EMBL" id="ORX58241.1"/>
    </source>
</evidence>